<dbReference type="Pfam" id="PF03922">
    <property type="entry name" value="OmpW"/>
    <property type="match status" value="1"/>
</dbReference>
<dbReference type="SUPFAM" id="SSF56925">
    <property type="entry name" value="OMPA-like"/>
    <property type="match status" value="1"/>
</dbReference>
<keyword evidence="5" id="KW-1185">Reference proteome</keyword>
<dbReference type="OrthoDB" id="9807574at2"/>
<name>A0A1X1P5L0_9BURK</name>
<reference evidence="4 5" key="1">
    <citation type="submission" date="2017-04" db="EMBL/GenBank/DDBJ databases">
        <title>Burkholderia puraquae sp. nov., a novel Burkholderia cepacia complex species from hospital setting samples.</title>
        <authorList>
            <person name="Martina P."/>
            <person name="Leguizamon M."/>
            <person name="Prieto C."/>
            <person name="Sousa S."/>
            <person name="Montanaro P."/>
            <person name="Draghi W."/>
            <person name="Staembler M."/>
            <person name="Bettiol M."/>
            <person name="Figoli C."/>
            <person name="Palau J."/>
            <person name="Alvarez F."/>
            <person name="Benetti S."/>
            <person name="Anchat E."/>
            <person name="Vescina C."/>
            <person name="Ferreras J."/>
            <person name="Lasch P."/>
            <person name="Lagares A."/>
            <person name="Zorreguieta A."/>
            <person name="Yantorno O."/>
            <person name="Bosch A."/>
        </authorList>
    </citation>
    <scope>NUCLEOTIDE SEQUENCE [LARGE SCALE GENOMIC DNA]</scope>
    <source>
        <strain evidence="4 5">CAMPA 1040</strain>
    </source>
</reference>
<evidence type="ECO:0000313" key="3">
    <source>
        <dbReference type="EMBL" id="CAB3772361.1"/>
    </source>
</evidence>
<dbReference type="EMBL" id="CADIKG010000040">
    <property type="protein sequence ID" value="CAB3772361.1"/>
    <property type="molecule type" value="Genomic_DNA"/>
</dbReference>
<gene>
    <name evidence="3" type="primary">ompW_3</name>
    <name evidence="4" type="ORF">B7G54_36840</name>
    <name evidence="3" type="ORF">LMG29660_07147</name>
</gene>
<evidence type="ECO:0000313" key="6">
    <source>
        <dbReference type="Proteomes" id="UP000494135"/>
    </source>
</evidence>
<organism evidence="4 5">
    <name type="scientific">Burkholderia puraquae</name>
    <dbReference type="NCBI Taxonomy" id="1904757"/>
    <lineage>
        <taxon>Bacteria</taxon>
        <taxon>Pseudomonadati</taxon>
        <taxon>Pseudomonadota</taxon>
        <taxon>Betaproteobacteria</taxon>
        <taxon>Burkholderiales</taxon>
        <taxon>Burkholderiaceae</taxon>
        <taxon>Burkholderia</taxon>
        <taxon>Burkholderia cepacia complex</taxon>
    </lineage>
</organism>
<dbReference type="RefSeq" id="WP_046548415.1">
    <property type="nucleotide sequence ID" value="NZ_CADIKG010000040.1"/>
</dbReference>
<dbReference type="Proteomes" id="UP000494135">
    <property type="component" value="Unassembled WGS sequence"/>
</dbReference>
<evidence type="ECO:0000313" key="4">
    <source>
        <dbReference type="EMBL" id="ORT79524.1"/>
    </source>
</evidence>
<dbReference type="PANTHER" id="PTHR36920:SF1">
    <property type="entry name" value="OUTER MEMBRANE PROTEIN W"/>
    <property type="match status" value="1"/>
</dbReference>
<evidence type="ECO:0000256" key="2">
    <source>
        <dbReference type="SAM" id="SignalP"/>
    </source>
</evidence>
<dbReference type="InterPro" id="IPR011250">
    <property type="entry name" value="OMP/PagP_B-barrel"/>
</dbReference>
<protein>
    <submittedName>
        <fullName evidence="4">OmpW family protein</fullName>
    </submittedName>
    <submittedName>
        <fullName evidence="3">Outer membrane protein W</fullName>
    </submittedName>
</protein>
<dbReference type="InterPro" id="IPR005618">
    <property type="entry name" value="OMPW"/>
</dbReference>
<feature type="signal peptide" evidence="2">
    <location>
        <begin position="1"/>
        <end position="23"/>
    </location>
</feature>
<accession>A0A1X1P5L0</accession>
<feature type="chain" id="PRO_5044567250" evidence="2">
    <location>
        <begin position="24"/>
        <end position="254"/>
    </location>
</feature>
<dbReference type="PANTHER" id="PTHR36920">
    <property type="match status" value="1"/>
</dbReference>
<dbReference type="AlphaFoldDB" id="A0A1X1P5L0"/>
<proteinExistence type="predicted"/>
<dbReference type="GO" id="GO:0055085">
    <property type="term" value="P:transmembrane transport"/>
    <property type="evidence" value="ECO:0007669"/>
    <property type="project" value="TreeGrafter"/>
</dbReference>
<sequence>MRKQLNSIALAISMCGLAGTAYAQEAGSVVVTGGAAWIDMRQSSSQELKSSSQFGTFTSPGTGAEIHNTFTGEFLVTYFATEHIAIESAVGFPPKLNFFSQGVATPLGPQGPAMPVGDLKPLVTARVWAPTLFVKYYFGKKDSVWRPFLGVGVNYTWFSSVQVHPAFSGALSQFAGPGGRVDASASSSWNPAFTAGVTYRLNGRWSVLGSITYIPLKTTGKFDAVSANGTTVLSNTTRITANPIIGFVGVSYRF</sequence>
<dbReference type="EMBL" id="NBYX01000041">
    <property type="protein sequence ID" value="ORT79524.1"/>
    <property type="molecule type" value="Genomic_DNA"/>
</dbReference>
<keyword evidence="2" id="KW-0732">Signal</keyword>
<dbReference type="GO" id="GO:0009279">
    <property type="term" value="C:cell outer membrane"/>
    <property type="evidence" value="ECO:0007669"/>
    <property type="project" value="UniProtKB-SubCell"/>
</dbReference>
<evidence type="ECO:0000313" key="5">
    <source>
        <dbReference type="Proteomes" id="UP000193146"/>
    </source>
</evidence>
<dbReference type="Gene3D" id="2.40.160.20">
    <property type="match status" value="1"/>
</dbReference>
<comment type="subcellular location">
    <subcellularLocation>
        <location evidence="1">Cell outer membrane</location>
    </subcellularLocation>
</comment>
<reference evidence="3 6" key="2">
    <citation type="submission" date="2020-04" db="EMBL/GenBank/DDBJ databases">
        <authorList>
            <person name="De Canck E."/>
        </authorList>
    </citation>
    <scope>NUCLEOTIDE SEQUENCE [LARGE SCALE GENOMIC DNA]</scope>
    <source>
        <strain evidence="3 6">LMG 29660</strain>
    </source>
</reference>
<dbReference type="Proteomes" id="UP000193146">
    <property type="component" value="Unassembled WGS sequence"/>
</dbReference>
<evidence type="ECO:0000256" key="1">
    <source>
        <dbReference type="ARBA" id="ARBA00004442"/>
    </source>
</evidence>